<dbReference type="PANTHER" id="PTHR12277:SF191">
    <property type="entry name" value="ALPHA_BETA-HYDROLASES SUPERFAMILY PROTEIN"/>
    <property type="match status" value="1"/>
</dbReference>
<proteinExistence type="predicted"/>
<organism evidence="2 3">
    <name type="scientific">Cannabis sativa</name>
    <name type="common">Hemp</name>
    <name type="synonym">Marijuana</name>
    <dbReference type="NCBI Taxonomy" id="3483"/>
    <lineage>
        <taxon>Eukaryota</taxon>
        <taxon>Viridiplantae</taxon>
        <taxon>Streptophyta</taxon>
        <taxon>Embryophyta</taxon>
        <taxon>Tracheophyta</taxon>
        <taxon>Spermatophyta</taxon>
        <taxon>Magnoliopsida</taxon>
        <taxon>eudicotyledons</taxon>
        <taxon>Gunneridae</taxon>
        <taxon>Pentapetalae</taxon>
        <taxon>rosids</taxon>
        <taxon>fabids</taxon>
        <taxon>Rosales</taxon>
        <taxon>Cannabaceae</taxon>
        <taxon>Cannabis</taxon>
    </lineage>
</organism>
<evidence type="ECO:0000313" key="2">
    <source>
        <dbReference type="EMBL" id="KAF4347200.1"/>
    </source>
</evidence>
<gene>
    <name evidence="2" type="ORF">G4B88_011641</name>
</gene>
<feature type="compositionally biased region" description="Low complexity" evidence="1">
    <location>
        <begin position="1"/>
        <end position="21"/>
    </location>
</feature>
<keyword evidence="3" id="KW-1185">Reference proteome</keyword>
<dbReference type="PANTHER" id="PTHR12277">
    <property type="entry name" value="ALPHA/BETA HYDROLASE DOMAIN-CONTAINING PROTEIN"/>
    <property type="match status" value="1"/>
</dbReference>
<protein>
    <submittedName>
        <fullName evidence="2">Uncharacterized protein</fullName>
    </submittedName>
</protein>
<feature type="compositionally biased region" description="Polar residues" evidence="1">
    <location>
        <begin position="27"/>
        <end position="36"/>
    </location>
</feature>
<feature type="region of interest" description="Disordered" evidence="1">
    <location>
        <begin position="1"/>
        <end position="36"/>
    </location>
</feature>
<name>A0A7J6DN01_CANSA</name>
<reference evidence="2 3" key="1">
    <citation type="journal article" date="2020" name="bioRxiv">
        <title>Sequence and annotation of 42 cannabis genomes reveals extensive copy number variation in cannabinoid synthesis and pathogen resistance genes.</title>
        <authorList>
            <person name="Mckernan K.J."/>
            <person name="Helbert Y."/>
            <person name="Kane L.T."/>
            <person name="Ebling H."/>
            <person name="Zhang L."/>
            <person name="Liu B."/>
            <person name="Eaton Z."/>
            <person name="Mclaughlin S."/>
            <person name="Kingan S."/>
            <person name="Baybayan P."/>
            <person name="Concepcion G."/>
            <person name="Jordan M."/>
            <person name="Riva A."/>
            <person name="Barbazuk W."/>
            <person name="Harkins T."/>
        </authorList>
    </citation>
    <scope>NUCLEOTIDE SEQUENCE [LARGE SCALE GENOMIC DNA]</scope>
    <source>
        <strain evidence="3">cv. Jamaican Lion 4</strain>
        <tissue evidence="2">Leaf</tissue>
    </source>
</reference>
<feature type="non-terminal residue" evidence="2">
    <location>
        <position position="90"/>
    </location>
</feature>
<accession>A0A7J6DN01</accession>
<dbReference type="Proteomes" id="UP000583929">
    <property type="component" value="Unassembled WGS sequence"/>
</dbReference>
<dbReference type="EMBL" id="JAATIQ010000839">
    <property type="protein sequence ID" value="KAF4347200.1"/>
    <property type="molecule type" value="Genomic_DNA"/>
</dbReference>
<evidence type="ECO:0000256" key="1">
    <source>
        <dbReference type="SAM" id="MobiDB-lite"/>
    </source>
</evidence>
<comment type="caution">
    <text evidence="2">The sequence shown here is derived from an EMBL/GenBank/DDBJ whole genome shotgun (WGS) entry which is preliminary data.</text>
</comment>
<evidence type="ECO:0000313" key="3">
    <source>
        <dbReference type="Proteomes" id="UP000583929"/>
    </source>
</evidence>
<sequence length="90" mass="9505">SPITKTSTAQTSSPSQAATPSELPTADPSTTVSNPKISEHLTYSTHEQSTYADIEAAYRCLVEKYGVKEEDVILYGQSVGSGPTLPGCQV</sequence>
<dbReference type="AlphaFoldDB" id="A0A7J6DN01"/>